<dbReference type="InterPro" id="IPR000210">
    <property type="entry name" value="BTB/POZ_dom"/>
</dbReference>
<sequence>MDVCCDLEVDVNGEGVFMVDKEVLSSYSGRLSKLFCNSTSTKTKLKVIFHDFPGGIEIFELVARFCYNKGCICILPLNITLLNSAAHFMEMNESVSGRDNLTVQTEKLLSQINYWPWSDLLGALKQSQDFPSAANSVQVLQQFLDAIVERLALATEASPCPSISSHDSCGLRVSCDSRSTESLKTSCSGRTMWWFEELVVLNCNMVEMVTKCMIIRRFDHAILSRFLFYYQKVNLVHAKYEEKRKIIEMAIRMLYSLDQSAVSYKSLFGILRSALNLDISTSSRSRLEGMIGSRMDEATLDNLLLPSQCGANHLYDVNLVLRFLKWFSNRGLRKISSDRVGKVANLVDLYLAEVAPDPSLKPSEFIALAMALPDSARESYDGIYHAIDIYLEVHLGLSEDDKLSICSVLSYEKLSSEACLHIAQNRKLPSRSAVQALTSQQYKLQSLLIQDPIDPESCCASPCRYLETGIEGGKDESDDLQVVVYAKKLDVMTENEKLRAHLQGMNRRVRELEKVCRKMQSQMTKIMKSRSLTSHISSRSLPKLCS</sequence>
<evidence type="ECO:0000256" key="2">
    <source>
        <dbReference type="ARBA" id="ARBA00022786"/>
    </source>
</evidence>
<evidence type="ECO:0000256" key="4">
    <source>
        <dbReference type="SAM" id="Coils"/>
    </source>
</evidence>
<feature type="coiled-coil region" evidence="4">
    <location>
        <begin position="495"/>
        <end position="522"/>
    </location>
</feature>
<feature type="region of interest" description="Disordered" evidence="5">
    <location>
        <begin position="527"/>
        <end position="546"/>
    </location>
</feature>
<evidence type="ECO:0000313" key="8">
    <source>
        <dbReference type="EMBL" id="GMG98652.1"/>
    </source>
</evidence>
<evidence type="ECO:0008006" key="10">
    <source>
        <dbReference type="Google" id="ProtNLM"/>
    </source>
</evidence>
<evidence type="ECO:0000256" key="5">
    <source>
        <dbReference type="SAM" id="MobiDB-lite"/>
    </source>
</evidence>
<feature type="domain" description="BTB" evidence="6">
    <location>
        <begin position="5"/>
        <end position="68"/>
    </location>
</feature>
<organism evidence="8 9">
    <name type="scientific">Nepenthes gracilis</name>
    <name type="common">Slender pitcher plant</name>
    <dbReference type="NCBI Taxonomy" id="150966"/>
    <lineage>
        <taxon>Eukaryota</taxon>
        <taxon>Viridiplantae</taxon>
        <taxon>Streptophyta</taxon>
        <taxon>Embryophyta</taxon>
        <taxon>Tracheophyta</taxon>
        <taxon>Spermatophyta</taxon>
        <taxon>Magnoliopsida</taxon>
        <taxon>eudicotyledons</taxon>
        <taxon>Gunneridae</taxon>
        <taxon>Pentapetalae</taxon>
        <taxon>Caryophyllales</taxon>
        <taxon>Nepenthaceae</taxon>
        <taxon>Nepenthes</taxon>
    </lineage>
</organism>
<evidence type="ECO:0000259" key="6">
    <source>
        <dbReference type="PROSITE" id="PS50097"/>
    </source>
</evidence>
<proteinExistence type="inferred from homology"/>
<dbReference type="PROSITE" id="PS51649">
    <property type="entry name" value="NPH3"/>
    <property type="match status" value="1"/>
</dbReference>
<dbReference type="Proteomes" id="UP001279734">
    <property type="component" value="Unassembled WGS sequence"/>
</dbReference>
<evidence type="ECO:0000256" key="3">
    <source>
        <dbReference type="PROSITE-ProRule" id="PRU00982"/>
    </source>
</evidence>
<evidence type="ECO:0000259" key="7">
    <source>
        <dbReference type="PROSITE" id="PS51649"/>
    </source>
</evidence>
<evidence type="ECO:0000256" key="1">
    <source>
        <dbReference type="ARBA" id="ARBA00004906"/>
    </source>
</evidence>
<gene>
    <name evidence="8" type="ORF">Nepgr_000492</name>
</gene>
<dbReference type="Pfam" id="PF03000">
    <property type="entry name" value="NPH3"/>
    <property type="match status" value="1"/>
</dbReference>
<dbReference type="Gene3D" id="3.30.710.10">
    <property type="entry name" value="Potassium Channel Kv1.1, Chain A"/>
    <property type="match status" value="1"/>
</dbReference>
<comment type="pathway">
    <text evidence="1">Protein modification; protein ubiquitination.</text>
</comment>
<comment type="similarity">
    <text evidence="3">Belongs to the NPH3 family.</text>
</comment>
<dbReference type="InterPro" id="IPR011333">
    <property type="entry name" value="SKP1/BTB/POZ_sf"/>
</dbReference>
<keyword evidence="4" id="KW-0175">Coiled coil</keyword>
<comment type="caution">
    <text evidence="8">The sequence shown here is derived from an EMBL/GenBank/DDBJ whole genome shotgun (WGS) entry which is preliminary data.</text>
</comment>
<keyword evidence="9" id="KW-1185">Reference proteome</keyword>
<reference evidence="8" key="1">
    <citation type="submission" date="2023-05" db="EMBL/GenBank/DDBJ databases">
        <title>Nepenthes gracilis genome sequencing.</title>
        <authorList>
            <person name="Fukushima K."/>
        </authorList>
    </citation>
    <scope>NUCLEOTIDE SEQUENCE</scope>
    <source>
        <strain evidence="8">SING2019-196</strain>
    </source>
</reference>
<dbReference type="EMBL" id="BSYO01000001">
    <property type="protein sequence ID" value="GMG98652.1"/>
    <property type="molecule type" value="Genomic_DNA"/>
</dbReference>
<dbReference type="SUPFAM" id="SSF54695">
    <property type="entry name" value="POZ domain"/>
    <property type="match status" value="1"/>
</dbReference>
<accession>A0AAD3RWW5</accession>
<dbReference type="PROSITE" id="PS50097">
    <property type="entry name" value="BTB"/>
    <property type="match status" value="1"/>
</dbReference>
<feature type="compositionally biased region" description="Low complexity" evidence="5">
    <location>
        <begin position="529"/>
        <end position="546"/>
    </location>
</feature>
<protein>
    <recommendedName>
        <fullName evidence="10">Phototropic-responsive NPH3 family protein</fullName>
    </recommendedName>
</protein>
<name>A0AAD3RWW5_NEPGR</name>
<evidence type="ECO:0000313" key="9">
    <source>
        <dbReference type="Proteomes" id="UP001279734"/>
    </source>
</evidence>
<dbReference type="InterPro" id="IPR043454">
    <property type="entry name" value="NPH3/RPT2-like"/>
</dbReference>
<dbReference type="AlphaFoldDB" id="A0AAD3RWW5"/>
<feature type="domain" description="NPH3" evidence="7">
    <location>
        <begin position="192"/>
        <end position="443"/>
    </location>
</feature>
<keyword evidence="2" id="KW-0833">Ubl conjugation pathway</keyword>
<dbReference type="PANTHER" id="PTHR32370">
    <property type="entry name" value="OS12G0117600 PROTEIN"/>
    <property type="match status" value="1"/>
</dbReference>
<dbReference type="InterPro" id="IPR027356">
    <property type="entry name" value="NPH3_dom"/>
</dbReference>